<evidence type="ECO:0000256" key="1">
    <source>
        <dbReference type="ARBA" id="ARBA00001961"/>
    </source>
</evidence>
<dbReference type="Gramene" id="ORUFI09G02330.1">
    <property type="protein sequence ID" value="ORUFI09G02330.1"/>
    <property type="gene ID" value="ORUFI09G02330"/>
</dbReference>
<keyword evidence="4" id="KW-0963">Cytoplasm</keyword>
<dbReference type="InterPro" id="IPR050231">
    <property type="entry name" value="Iron_ascorbate_oxido_reductase"/>
</dbReference>
<keyword evidence="8 10" id="KW-0408">Iron</keyword>
<dbReference type="PRINTS" id="PR00682">
    <property type="entry name" value="IPNSYNTHASE"/>
</dbReference>
<proteinExistence type="inferred from homology"/>
<comment type="similarity">
    <text evidence="3 10">Belongs to the iron/ascorbate-dependent oxidoreductase family.</text>
</comment>
<keyword evidence="14" id="KW-1185">Reference proteome</keyword>
<dbReference type="SUPFAM" id="SSF51197">
    <property type="entry name" value="Clavaminate synthase-like"/>
    <property type="match status" value="1"/>
</dbReference>
<dbReference type="GO" id="GO:0016706">
    <property type="term" value="F:2-oxoglutarate-dependent dioxygenase activity"/>
    <property type="evidence" value="ECO:0007669"/>
    <property type="project" value="UniProtKB-ARBA"/>
</dbReference>
<accession>A0A0E0QNH6</accession>
<evidence type="ECO:0000256" key="4">
    <source>
        <dbReference type="ARBA" id="ARBA00022490"/>
    </source>
</evidence>
<evidence type="ECO:0000256" key="2">
    <source>
        <dbReference type="ARBA" id="ARBA00004496"/>
    </source>
</evidence>
<feature type="compositionally biased region" description="Basic and acidic residues" evidence="11">
    <location>
        <begin position="441"/>
        <end position="454"/>
    </location>
</feature>
<dbReference type="InterPro" id="IPR044861">
    <property type="entry name" value="IPNS-like_FE2OG_OXY"/>
</dbReference>
<keyword evidence="7 10" id="KW-0560">Oxidoreductase</keyword>
<reference evidence="14" key="1">
    <citation type="submission" date="2013-06" db="EMBL/GenBank/DDBJ databases">
        <authorList>
            <person name="Zhao Q."/>
        </authorList>
    </citation>
    <scope>NUCLEOTIDE SEQUENCE</scope>
    <source>
        <strain evidence="14">cv. W1943</strain>
    </source>
</reference>
<dbReference type="HOGENOM" id="CLU_549073_0_0_1"/>
<dbReference type="InterPro" id="IPR005123">
    <property type="entry name" value="Oxoglu/Fe-dep_dioxygenase_dom"/>
</dbReference>
<dbReference type="Gene3D" id="2.60.120.330">
    <property type="entry name" value="B-lactam Antibiotic, Isopenicillin N Synthase, Chain"/>
    <property type="match status" value="1"/>
</dbReference>
<comment type="catalytic activity">
    <reaction evidence="9">
        <text>L-homoarginine + 2-oxoglutarate + O2 = 6-hydroxy-L-homoarginine + succinate + CO2</text>
        <dbReference type="Rhea" id="RHEA:79839"/>
        <dbReference type="ChEBI" id="CHEBI:15379"/>
        <dbReference type="ChEBI" id="CHEBI:16526"/>
        <dbReference type="ChEBI" id="CHEBI:16810"/>
        <dbReference type="ChEBI" id="CHEBI:30031"/>
        <dbReference type="ChEBI" id="CHEBI:143006"/>
        <dbReference type="ChEBI" id="CHEBI:231270"/>
    </reaction>
</comment>
<comment type="cofactor">
    <cofactor evidence="1">
        <name>L-ascorbate</name>
        <dbReference type="ChEBI" id="CHEBI:38290"/>
    </cofactor>
</comment>
<feature type="domain" description="Fe2OG dioxygenase" evidence="12">
    <location>
        <begin position="182"/>
        <end position="287"/>
    </location>
</feature>
<comment type="subcellular location">
    <subcellularLocation>
        <location evidence="2">Cytoplasm</location>
    </subcellularLocation>
</comment>
<evidence type="ECO:0000256" key="5">
    <source>
        <dbReference type="ARBA" id="ARBA00022723"/>
    </source>
</evidence>
<dbReference type="Pfam" id="PF03171">
    <property type="entry name" value="2OG-FeII_Oxy"/>
    <property type="match status" value="1"/>
</dbReference>
<keyword evidence="6" id="KW-0223">Dioxygenase</keyword>
<organism evidence="13 14">
    <name type="scientific">Oryza rufipogon</name>
    <name type="common">Brownbeard rice</name>
    <name type="synonym">Asian wild rice</name>
    <dbReference type="NCBI Taxonomy" id="4529"/>
    <lineage>
        <taxon>Eukaryota</taxon>
        <taxon>Viridiplantae</taxon>
        <taxon>Streptophyta</taxon>
        <taxon>Embryophyta</taxon>
        <taxon>Tracheophyta</taxon>
        <taxon>Spermatophyta</taxon>
        <taxon>Magnoliopsida</taxon>
        <taxon>Liliopsida</taxon>
        <taxon>Poales</taxon>
        <taxon>Poaceae</taxon>
        <taxon>BOP clade</taxon>
        <taxon>Oryzoideae</taxon>
        <taxon>Oryzeae</taxon>
        <taxon>Oryzinae</taxon>
        <taxon>Oryza</taxon>
    </lineage>
</organism>
<dbReference type="FunFam" id="2.60.120.330:FF:000024">
    <property type="entry name" value="Probable 2-oxoglutarate-dependent dioxygenase At3g49630"/>
    <property type="match status" value="1"/>
</dbReference>
<dbReference type="eggNOG" id="KOG0143">
    <property type="taxonomic scope" value="Eukaryota"/>
</dbReference>
<dbReference type="PROSITE" id="PS51471">
    <property type="entry name" value="FE2OG_OXY"/>
    <property type="match status" value="1"/>
</dbReference>
<dbReference type="GO" id="GO:0046872">
    <property type="term" value="F:metal ion binding"/>
    <property type="evidence" value="ECO:0007669"/>
    <property type="project" value="UniProtKB-KW"/>
</dbReference>
<keyword evidence="5 10" id="KW-0479">Metal-binding</keyword>
<protein>
    <recommendedName>
        <fullName evidence="12">Fe2OG dioxygenase domain-containing protein</fullName>
    </recommendedName>
</protein>
<evidence type="ECO:0000256" key="9">
    <source>
        <dbReference type="ARBA" id="ARBA00050708"/>
    </source>
</evidence>
<evidence type="ECO:0000259" key="12">
    <source>
        <dbReference type="PROSITE" id="PS51471"/>
    </source>
</evidence>
<name>A0A0E0QNH6_ORYRU</name>
<dbReference type="PANTHER" id="PTHR47990">
    <property type="entry name" value="2-OXOGLUTARATE (2OG) AND FE(II)-DEPENDENT OXYGENASE SUPERFAMILY PROTEIN-RELATED"/>
    <property type="match status" value="1"/>
</dbReference>
<feature type="region of interest" description="Disordered" evidence="11">
    <location>
        <begin position="434"/>
        <end position="456"/>
    </location>
</feature>
<evidence type="ECO:0000256" key="11">
    <source>
        <dbReference type="SAM" id="MobiDB-lite"/>
    </source>
</evidence>
<dbReference type="Pfam" id="PF14226">
    <property type="entry name" value="DIOX_N"/>
    <property type="match status" value="1"/>
</dbReference>
<dbReference type="EnsemblPlants" id="ORUFI09G02330.1">
    <property type="protein sequence ID" value="ORUFI09G02330.1"/>
    <property type="gene ID" value="ORUFI09G02330"/>
</dbReference>
<evidence type="ECO:0000256" key="6">
    <source>
        <dbReference type="ARBA" id="ARBA00022964"/>
    </source>
</evidence>
<evidence type="ECO:0000256" key="7">
    <source>
        <dbReference type="ARBA" id="ARBA00023002"/>
    </source>
</evidence>
<dbReference type="GO" id="GO:0005737">
    <property type="term" value="C:cytoplasm"/>
    <property type="evidence" value="ECO:0007669"/>
    <property type="project" value="UniProtKB-SubCell"/>
</dbReference>
<dbReference type="Proteomes" id="UP000008022">
    <property type="component" value="Unassembled WGS sequence"/>
</dbReference>
<sequence>MASDFKAIPLIDISPLVEKIDDPNMANDKDLLQVVRLLDDACREAGFFYVKGHGIAESLMKEVRDVTHKFFQLPYEEKLKIKMTPQNGYRGYQRLGENITNGKPDMQEAIDYYAPIEPGKYGDLAKPMEGTNLWPKYPSNFDALLKNYISLLRDLSRKIMQGIALALGGPVDAFEGRTAGDPFWVCRLIGYPVSTDILEEHRTDTGCGAHTDYGLLTLVNQDDDICALEVKNQSGEWIYAKPIPGTFVCNIGDMLKVWSNGIYQPTLHRVVNNSPRYRVSVAFFYESNFDAAIEPVEFCRERTGGVAKYEKEEATNMAREKVRHAKELGDQVQRHYRRHKETWALVARHLNESGGGWDETNKMLSLSQSTLDSLSINDRGILSKPIQFFDKLQELFSGSSADGAFMEDPSSVADFDDEADELDNFNDMSTYAETKYPQGEDSDKLEADSDDCKETTSQAPIKTVTQILGVSGLEYRCLRASVALLVPQENARELNKC</sequence>
<dbReference type="InterPro" id="IPR027443">
    <property type="entry name" value="IPNS-like_sf"/>
</dbReference>
<dbReference type="STRING" id="4529.A0A0E0QNH6"/>
<evidence type="ECO:0000256" key="8">
    <source>
        <dbReference type="ARBA" id="ARBA00023004"/>
    </source>
</evidence>
<dbReference type="InterPro" id="IPR026992">
    <property type="entry name" value="DIOX_N"/>
</dbReference>
<reference evidence="13" key="2">
    <citation type="submission" date="2015-06" db="UniProtKB">
        <authorList>
            <consortium name="EnsemblPlants"/>
        </authorList>
    </citation>
    <scope>IDENTIFICATION</scope>
</reference>
<dbReference type="AlphaFoldDB" id="A0A0E0QNH6"/>
<evidence type="ECO:0000313" key="13">
    <source>
        <dbReference type="EnsemblPlants" id="ORUFI09G02330.1"/>
    </source>
</evidence>
<evidence type="ECO:0000256" key="3">
    <source>
        <dbReference type="ARBA" id="ARBA00008056"/>
    </source>
</evidence>
<evidence type="ECO:0000313" key="14">
    <source>
        <dbReference type="Proteomes" id="UP000008022"/>
    </source>
</evidence>
<evidence type="ECO:0000256" key="10">
    <source>
        <dbReference type="RuleBase" id="RU003682"/>
    </source>
</evidence>